<keyword evidence="5" id="KW-0547">Nucleotide-binding</keyword>
<evidence type="ECO:0000256" key="3">
    <source>
        <dbReference type="ARBA" id="ARBA00012958"/>
    </source>
</evidence>
<dbReference type="Proteomes" id="UP001165122">
    <property type="component" value="Unassembled WGS sequence"/>
</dbReference>
<feature type="domain" description="GHMP kinase N-terminal" evidence="8">
    <location>
        <begin position="151"/>
        <end position="209"/>
    </location>
</feature>
<dbReference type="EMBL" id="BRXW01000039">
    <property type="protein sequence ID" value="GMI02025.1"/>
    <property type="molecule type" value="Genomic_DNA"/>
</dbReference>
<comment type="subcellular location">
    <subcellularLocation>
        <location evidence="1">Plastid</location>
    </subcellularLocation>
</comment>
<keyword evidence="10" id="KW-1185">Reference proteome</keyword>
<evidence type="ECO:0000256" key="6">
    <source>
        <dbReference type="ARBA" id="ARBA00022777"/>
    </source>
</evidence>
<keyword evidence="4" id="KW-0808">Transferase</keyword>
<dbReference type="GO" id="GO:0005524">
    <property type="term" value="F:ATP binding"/>
    <property type="evidence" value="ECO:0007669"/>
    <property type="project" value="UniProtKB-KW"/>
</dbReference>
<evidence type="ECO:0000256" key="7">
    <source>
        <dbReference type="ARBA" id="ARBA00022840"/>
    </source>
</evidence>
<dbReference type="InterPro" id="IPR035102">
    <property type="entry name" value="Phosphomevalonate_kinase"/>
</dbReference>
<dbReference type="PANTHER" id="PTHR31814:SF2">
    <property type="entry name" value="PHOSPHOMEVALONATE KINASE"/>
    <property type="match status" value="1"/>
</dbReference>
<evidence type="ECO:0000256" key="2">
    <source>
        <dbReference type="ARBA" id="ARBA00005017"/>
    </source>
</evidence>
<comment type="pathway">
    <text evidence="2">Isoprenoid biosynthesis; isopentenyl diphosphate biosynthesis via mevalonate pathway; isopentenyl diphosphate from (R)-mevalonate: step 2/3.</text>
</comment>
<dbReference type="OrthoDB" id="10262935at2759"/>
<dbReference type="AlphaFoldDB" id="A0A9W7CA92"/>
<dbReference type="Gene3D" id="3.30.230.10">
    <property type="match status" value="1"/>
</dbReference>
<reference evidence="10" key="1">
    <citation type="journal article" date="2023" name="Commun. Biol.">
        <title>Genome analysis of Parmales, the sister group of diatoms, reveals the evolutionary specialization of diatoms from phago-mixotrophs to photoautotrophs.</title>
        <authorList>
            <person name="Ban H."/>
            <person name="Sato S."/>
            <person name="Yoshikawa S."/>
            <person name="Yamada K."/>
            <person name="Nakamura Y."/>
            <person name="Ichinomiya M."/>
            <person name="Sato N."/>
            <person name="Blanc-Mathieu R."/>
            <person name="Endo H."/>
            <person name="Kuwata A."/>
            <person name="Ogata H."/>
        </authorList>
    </citation>
    <scope>NUCLEOTIDE SEQUENCE [LARGE SCALE GENOMIC DNA]</scope>
    <source>
        <strain evidence="10">NIES 3700</strain>
    </source>
</reference>
<dbReference type="InterPro" id="IPR014721">
    <property type="entry name" value="Ribsml_uS5_D2-typ_fold_subgr"/>
</dbReference>
<accession>A0A9W7CA92</accession>
<evidence type="ECO:0000259" key="8">
    <source>
        <dbReference type="Pfam" id="PF00288"/>
    </source>
</evidence>
<dbReference type="GO" id="GO:0004631">
    <property type="term" value="F:phosphomevalonate kinase activity"/>
    <property type="evidence" value="ECO:0007669"/>
    <property type="project" value="UniProtKB-EC"/>
</dbReference>
<comment type="caution">
    <text evidence="9">The sequence shown here is derived from an EMBL/GenBank/DDBJ whole genome shotgun (WGS) entry which is preliminary data.</text>
</comment>
<organism evidence="9 10">
    <name type="scientific">Triparma laevis f. longispina</name>
    <dbReference type="NCBI Taxonomy" id="1714387"/>
    <lineage>
        <taxon>Eukaryota</taxon>
        <taxon>Sar</taxon>
        <taxon>Stramenopiles</taxon>
        <taxon>Ochrophyta</taxon>
        <taxon>Bolidophyceae</taxon>
        <taxon>Parmales</taxon>
        <taxon>Triparmaceae</taxon>
        <taxon>Triparma</taxon>
    </lineage>
</organism>
<evidence type="ECO:0000256" key="1">
    <source>
        <dbReference type="ARBA" id="ARBA00004474"/>
    </source>
</evidence>
<protein>
    <recommendedName>
        <fullName evidence="3">phosphomevalonate kinase</fullName>
        <ecNumber evidence="3">2.7.4.2</ecNumber>
    </recommendedName>
</protein>
<name>A0A9W7CA92_9STRA</name>
<evidence type="ECO:0000313" key="9">
    <source>
        <dbReference type="EMBL" id="GMI02025.1"/>
    </source>
</evidence>
<dbReference type="GO" id="GO:0019287">
    <property type="term" value="P:isopentenyl diphosphate biosynthetic process, mevalonate pathway"/>
    <property type="evidence" value="ECO:0007669"/>
    <property type="project" value="TreeGrafter"/>
</dbReference>
<gene>
    <name evidence="9" type="ORF">TrLO_g10430</name>
</gene>
<dbReference type="PANTHER" id="PTHR31814">
    <property type="match status" value="1"/>
</dbReference>
<keyword evidence="7" id="KW-0067">ATP-binding</keyword>
<keyword evidence="6" id="KW-0418">Kinase</keyword>
<dbReference type="GO" id="GO:0010142">
    <property type="term" value="P:farnesyl diphosphate biosynthetic process, mevalonate pathway"/>
    <property type="evidence" value="ECO:0007669"/>
    <property type="project" value="TreeGrafter"/>
</dbReference>
<dbReference type="InterPro" id="IPR020568">
    <property type="entry name" value="Ribosomal_Su5_D2-typ_SF"/>
</dbReference>
<dbReference type="InterPro" id="IPR006204">
    <property type="entry name" value="GHMP_kinase_N_dom"/>
</dbReference>
<sequence>MSTPSETLPPPLSGGIKVSCPGKVLLFGGYTVLLSSPSLSLSLTSHFHTLLHPSPLPTIKISAPQFHSSYVYSLTGELLESDTASHGNELNENSYISASIKTALAHLPLITKGASIEIKGDSQFYTTELNFESFSIIEDTSTLTGKNLKTTKTGLGSSAALISSLTSSILLYYTPKVDIKTLETLSQNAHHTAQGKIGSGFDVSTAIYGSQIYTKKEFGERIVERVNVKRGKIRLGDVKEGSESVGMSRKVLAGIKSSPGKEVFEELKEKNEESIRGYIEGKEFGDGVRSCLRELGSACDVEIEPVVRRKILNDTQEIEGVEYCCVPGAGGFDAICCVGGGEEVERMWKEEGIEVVEVEEDGGGIRIERL</sequence>
<evidence type="ECO:0000256" key="5">
    <source>
        <dbReference type="ARBA" id="ARBA00022741"/>
    </source>
</evidence>
<dbReference type="Pfam" id="PF00288">
    <property type="entry name" value="GHMP_kinases_N"/>
    <property type="match status" value="1"/>
</dbReference>
<dbReference type="GO" id="GO:0009536">
    <property type="term" value="C:plastid"/>
    <property type="evidence" value="ECO:0007669"/>
    <property type="project" value="UniProtKB-SubCell"/>
</dbReference>
<dbReference type="SUPFAM" id="SSF54211">
    <property type="entry name" value="Ribosomal protein S5 domain 2-like"/>
    <property type="match status" value="1"/>
</dbReference>
<evidence type="ECO:0000256" key="4">
    <source>
        <dbReference type="ARBA" id="ARBA00022679"/>
    </source>
</evidence>
<evidence type="ECO:0000313" key="10">
    <source>
        <dbReference type="Proteomes" id="UP001165122"/>
    </source>
</evidence>
<dbReference type="EC" id="2.7.4.2" evidence="3"/>
<proteinExistence type="predicted"/>